<organism evidence="2">
    <name type="scientific">uncultured bacterium contig00048</name>
    <dbReference type="NCBI Taxonomy" id="1181533"/>
    <lineage>
        <taxon>Bacteria</taxon>
        <taxon>environmental samples</taxon>
    </lineage>
</organism>
<dbReference type="PANTHER" id="PTHR30189:SF1">
    <property type="entry name" value="LPS-ASSEMBLY PROTEIN LPTD"/>
    <property type="match status" value="1"/>
</dbReference>
<dbReference type="AlphaFoldDB" id="A0A806KHI2"/>
<evidence type="ECO:0000259" key="1">
    <source>
        <dbReference type="Pfam" id="PF19838"/>
    </source>
</evidence>
<name>A0A806KHI2_9BACT</name>
<feature type="domain" description="LPS-assembly protein LptD central" evidence="1">
    <location>
        <begin position="192"/>
        <end position="644"/>
    </location>
</feature>
<sequence length="803" mass="92530">MPLLLILIFCGLAYSQDFFRFDLGEREQADTLQSASGGWLIEDGSNDTLIYHAVDLEYDVFSKTFNLNSKAQLKYKTATLNGDTIIYKQAGRTIEVIGNPIFRETSQPTLASYRMKYNLDSKVGEIIYGTSFMDNQQFNGILIRAVTIQSADTVKEQRFLIERGDFSTCANPEHQHYSFYSRRMVLKPKESVTARPVVLNMGEVPVAILPLMITPMRSGRQSGLLTPKFGGDQAQGFFMNNLGYYYAPNDYLDEQIFANVIEGSSADFTRSNLNSFFRYNRRYDLDGYVNATGYFNNGTFWQDYDIHFRHSQNITPDRSKTLNGSGSFVSRKNLRQENGMDERTVLDQQANAEMTYFQRIDDNKNITIKLRQEYNLLTGLIRRQNPDIQFRAYGPLFDPDESGSRIDPPFWEKINYSYSNNLNNNMVRSDNARGVYNLGFTDNLSLNLTETFFNVLNLTPSLNFTGNWTAREYTSPDTLGANRSDRFAFDPSKGEYGHYYLKGNASLQAATKLYGIWRPEWGRFVGVRHTLSPTIGYTYAPELDTNYAFYPHPSLGQSAFQQKQQTVNFRLGNDFDIKYLTAAADTISEEADMDDYSKNLRVLMSSHSTSYNAAADSFHWSDISSNFGIQVFENYIFAINTTHKFYHLFEEDRRKVRFPQLTAWSYGFSRRFAVDGEFNAGLPSKKGRYESKPWNAAVDYSFNFTSNRVGRNTFRDSYTHYAIFSAAINPTRKWNLQYSSQYSFEEGQFTSHSLQFHRELHCWKMEFTWRPAGAVPGWNFVIYVLDLPDVRLSAANTKDYYDY</sequence>
<dbReference type="EMBL" id="JQ844274">
    <property type="protein sequence ID" value="AGS54047.1"/>
    <property type="molecule type" value="Genomic_DNA"/>
</dbReference>
<dbReference type="Pfam" id="PF19838">
    <property type="entry name" value="LptD_2"/>
    <property type="match status" value="1"/>
</dbReference>
<dbReference type="PANTHER" id="PTHR30189">
    <property type="entry name" value="LPS-ASSEMBLY PROTEIN"/>
    <property type="match status" value="1"/>
</dbReference>
<protein>
    <submittedName>
        <fullName evidence="2">Organic solvent tolerance protein</fullName>
    </submittedName>
</protein>
<dbReference type="InterPro" id="IPR050218">
    <property type="entry name" value="LptD"/>
</dbReference>
<dbReference type="GO" id="GO:0009279">
    <property type="term" value="C:cell outer membrane"/>
    <property type="evidence" value="ECO:0007669"/>
    <property type="project" value="TreeGrafter"/>
</dbReference>
<dbReference type="GO" id="GO:1990351">
    <property type="term" value="C:transporter complex"/>
    <property type="evidence" value="ECO:0007669"/>
    <property type="project" value="TreeGrafter"/>
</dbReference>
<dbReference type="InterPro" id="IPR045659">
    <property type="entry name" value="LptD_2"/>
</dbReference>
<accession>A0A806KHI2</accession>
<proteinExistence type="predicted"/>
<reference evidence="2" key="1">
    <citation type="submission" date="2012-03" db="EMBL/GenBank/DDBJ databases">
        <title>Functional metagenomics reveals considerable lignocellulase gene clusters in the gut microbiome of a wood-feeding higher termite.</title>
        <authorList>
            <person name="Liu N."/>
        </authorList>
    </citation>
    <scope>NUCLEOTIDE SEQUENCE</scope>
</reference>
<evidence type="ECO:0000313" key="2">
    <source>
        <dbReference type="EMBL" id="AGS54047.1"/>
    </source>
</evidence>